<accession>A0ABP1RVN9</accession>
<evidence type="ECO:0000313" key="4">
    <source>
        <dbReference type="Proteomes" id="UP001642540"/>
    </source>
</evidence>
<dbReference type="Proteomes" id="UP001642540">
    <property type="component" value="Unassembled WGS sequence"/>
</dbReference>
<feature type="chain" id="PRO_5046021932" evidence="2">
    <location>
        <begin position="26"/>
        <end position="655"/>
    </location>
</feature>
<organism evidence="3 4">
    <name type="scientific">Orchesella dallaii</name>
    <dbReference type="NCBI Taxonomy" id="48710"/>
    <lineage>
        <taxon>Eukaryota</taxon>
        <taxon>Metazoa</taxon>
        <taxon>Ecdysozoa</taxon>
        <taxon>Arthropoda</taxon>
        <taxon>Hexapoda</taxon>
        <taxon>Collembola</taxon>
        <taxon>Entomobryomorpha</taxon>
        <taxon>Entomobryoidea</taxon>
        <taxon>Orchesellidae</taxon>
        <taxon>Orchesellinae</taxon>
        <taxon>Orchesella</taxon>
    </lineage>
</organism>
<keyword evidence="1" id="KW-0472">Membrane</keyword>
<feature type="signal peptide" evidence="2">
    <location>
        <begin position="1"/>
        <end position="25"/>
    </location>
</feature>
<evidence type="ECO:0000313" key="3">
    <source>
        <dbReference type="EMBL" id="CAL8136976.1"/>
    </source>
</evidence>
<reference evidence="3 4" key="1">
    <citation type="submission" date="2024-08" db="EMBL/GenBank/DDBJ databases">
        <authorList>
            <person name="Cucini C."/>
            <person name="Frati F."/>
        </authorList>
    </citation>
    <scope>NUCLEOTIDE SEQUENCE [LARGE SCALE GENOMIC DNA]</scope>
</reference>
<keyword evidence="4" id="KW-1185">Reference proteome</keyword>
<keyword evidence="1" id="KW-1133">Transmembrane helix</keyword>
<feature type="transmembrane region" description="Helical" evidence="1">
    <location>
        <begin position="386"/>
        <end position="413"/>
    </location>
</feature>
<feature type="transmembrane region" description="Helical" evidence="1">
    <location>
        <begin position="357"/>
        <end position="374"/>
    </location>
</feature>
<keyword evidence="1" id="KW-0812">Transmembrane</keyword>
<protein>
    <submittedName>
        <fullName evidence="3">Uncharacterized protein</fullName>
    </submittedName>
</protein>
<comment type="caution">
    <text evidence="3">The sequence shown here is derived from an EMBL/GenBank/DDBJ whole genome shotgun (WGS) entry which is preliminary data.</text>
</comment>
<keyword evidence="2" id="KW-0732">Signal</keyword>
<evidence type="ECO:0000256" key="2">
    <source>
        <dbReference type="SAM" id="SignalP"/>
    </source>
</evidence>
<dbReference type="EMBL" id="CAXLJM020000113">
    <property type="protein sequence ID" value="CAL8136976.1"/>
    <property type="molecule type" value="Genomic_DNA"/>
</dbReference>
<name>A0ABP1RVN9_9HEXA</name>
<gene>
    <name evidence="3" type="ORF">ODALV1_LOCUS26706</name>
</gene>
<evidence type="ECO:0000256" key="1">
    <source>
        <dbReference type="SAM" id="Phobius"/>
    </source>
</evidence>
<sequence>MALKNYLEFRIKIIILLCLEGLVSSSNLGEIEKERNCLPQLLPTLNRNWEHYVIYFYNMTSTSTAPKIQPEKSLFPRVVSLNNASLLSRGNYRFSNTFDVLLSHLEYGYELSNINNTINILSEKVVPSRALFLFVWVNLQKEIPQANIKLARWHPILPVFPALKIILTLHKNLRCHANDTTSTFICSNYCRQSQPTIPLLDFDAQLKKHDFYSLRNFLFKNGNGNFIIAMTYDMFNFIGHTPPQNRNFCLSQKVRLHSKCSKVIMSLVTFGEKHNLTILFYQNNRFNIRKFPLQFSGPESFYSVTLTNPAPIPMSFIAQLAFDGMDSKIITYCPRLLPENPNTFQFGVWYEPFTTEIWVVVLIFIFCLILYCYKAHTQLEHFLVQLLNCLVGVSGGSVSLRYFVIVSAIAFILNQIYSNGLASVVAVMLQPEGFKFIKDLLGNNYKIIFDHVHERFTSAEETYGDAFKLLGLSAKEAFFDNHNAYRAKQIVVLMGETRSTGPKLAMLSDVSMIPFQRALNLNVLQSRFNTTFNCFTIPQPFLQMQHSWVMHIEIEEKVKESLQRIIGSGLYYKWHEWSIWHRMLKDDLLKRDTSIQSDLVNFQKWAIKTRENCIEAWKARMARRRRVPVPITVDEAMEISYEIMSIQVQTQTETN</sequence>
<proteinExistence type="predicted"/>